<feature type="compositionally biased region" description="Basic and acidic residues" evidence="1">
    <location>
        <begin position="694"/>
        <end position="704"/>
    </location>
</feature>
<evidence type="ECO:0000256" key="2">
    <source>
        <dbReference type="SAM" id="Phobius"/>
    </source>
</evidence>
<keyword evidence="2" id="KW-0472">Membrane</keyword>
<protein>
    <submittedName>
        <fullName evidence="3">Uncharacterized protein</fullName>
    </submittedName>
</protein>
<reference evidence="3" key="1">
    <citation type="journal article" date="2022" name="bioRxiv">
        <title>Deciphering the potential niche of two novel black yeast fungi from a biological soil crust based on their genomes, phenotypes, and melanin regulation.</title>
        <authorList>
            <consortium name="DOE Joint Genome Institute"/>
            <person name="Carr E.C."/>
            <person name="Barton Q."/>
            <person name="Grambo S."/>
            <person name="Sullivan M."/>
            <person name="Renfro C.M."/>
            <person name="Kuo A."/>
            <person name="Pangilinan J."/>
            <person name="Lipzen A."/>
            <person name="Keymanesh K."/>
            <person name="Savage E."/>
            <person name="Barry K."/>
            <person name="Grigoriev I.V."/>
            <person name="Riekhof W.R."/>
            <person name="Harris S.S."/>
        </authorList>
    </citation>
    <scope>NUCLEOTIDE SEQUENCE</scope>
    <source>
        <strain evidence="3">JF 03-4F</strain>
    </source>
</reference>
<organism evidence="3 4">
    <name type="scientific">Exophiala viscosa</name>
    <dbReference type="NCBI Taxonomy" id="2486360"/>
    <lineage>
        <taxon>Eukaryota</taxon>
        <taxon>Fungi</taxon>
        <taxon>Dikarya</taxon>
        <taxon>Ascomycota</taxon>
        <taxon>Pezizomycotina</taxon>
        <taxon>Eurotiomycetes</taxon>
        <taxon>Chaetothyriomycetidae</taxon>
        <taxon>Chaetothyriales</taxon>
        <taxon>Herpotrichiellaceae</taxon>
        <taxon>Exophiala</taxon>
    </lineage>
</organism>
<feature type="compositionally biased region" description="Basic and acidic residues" evidence="1">
    <location>
        <begin position="749"/>
        <end position="759"/>
    </location>
</feature>
<feature type="region of interest" description="Disordered" evidence="1">
    <location>
        <begin position="730"/>
        <end position="768"/>
    </location>
</feature>
<name>A0AAN6DRW9_9EURO</name>
<keyword evidence="4" id="KW-1185">Reference proteome</keyword>
<proteinExistence type="predicted"/>
<evidence type="ECO:0000256" key="1">
    <source>
        <dbReference type="SAM" id="MobiDB-lite"/>
    </source>
</evidence>
<keyword evidence="2" id="KW-0812">Transmembrane</keyword>
<evidence type="ECO:0000313" key="4">
    <source>
        <dbReference type="Proteomes" id="UP001203852"/>
    </source>
</evidence>
<accession>A0AAN6DRW9</accession>
<feature type="transmembrane region" description="Helical" evidence="2">
    <location>
        <begin position="38"/>
        <end position="58"/>
    </location>
</feature>
<sequence length="768" mass="85425">MADTLGPINNVHEGFWADWSKGGTWGLTWTLCPMHGNILTNVLALYFAILGVRLWVIVRYTLHQITSQSELLTPHLHNEQLILRNAHSGLATARLMLGLACTSRRSSGRPSFRSYSIGLFAIIYAFSFMAGDVLSNFAISVGSTNGGSPVLWRSPRCGVWNETYLEIVNNGDFLDEEEFSQTVEYTAKRASDVQRSLEYAQECYLNSSSTNSSTCHTFKTRNLAWQTDLGSCPFSSQLCHQDSETFVLDTGYIDSHDDLGINATPDNRLKYRRKTTCAVLNDTAHIKGWDGSVVNSSSPKPSPDAAYAYYGESLYKNTDFTYSYSNFASFYTNFTSQVTLAYQIDVEQAIGLADPQWTLSDFQPIPGLVQAKGDLILFFLSFDGMYAGQVEDPWFSAHGQQFFDTELTFLQERYARDSAISTLGCVEQHQFCSANDTCTEFLGFDQVQNVDLVMYGLTPQQNATFDRLLRSVTASSLREVLQDLAKTTTPMLASASMYQGISGDVVSLQLPPNQWGMELQYWHSIAMAQLQRTIVQYATGQIAVDPQYILPAMASQDIWFCKSLVVPSTLYQSYSVMAVILVVALGIFVVVVSFSIESVAALLRKCMGRSTTPRRWSQDNILRLHQPPGASQIPMHPVSGSGYPSSNTLRPDSTLELGILTTRYSTHDIASRAPDPEAPAIPSVSTQIGVGNPSRREPPIRPARDSGMTIHLETLDPAMPIVPLHILEGDRESSHMRRTPSPRLPPTARRPDGDHRNHEGPQNWRPWI</sequence>
<dbReference type="EMBL" id="MU404357">
    <property type="protein sequence ID" value="KAI1610948.1"/>
    <property type="molecule type" value="Genomic_DNA"/>
</dbReference>
<feature type="transmembrane region" description="Helical" evidence="2">
    <location>
        <begin position="112"/>
        <end position="131"/>
    </location>
</feature>
<comment type="caution">
    <text evidence="3">The sequence shown here is derived from an EMBL/GenBank/DDBJ whole genome shotgun (WGS) entry which is preliminary data.</text>
</comment>
<keyword evidence="2" id="KW-1133">Transmembrane helix</keyword>
<dbReference type="Proteomes" id="UP001203852">
    <property type="component" value="Unassembled WGS sequence"/>
</dbReference>
<feature type="region of interest" description="Disordered" evidence="1">
    <location>
        <begin position="631"/>
        <end position="650"/>
    </location>
</feature>
<evidence type="ECO:0000313" key="3">
    <source>
        <dbReference type="EMBL" id="KAI1610948.1"/>
    </source>
</evidence>
<feature type="transmembrane region" description="Helical" evidence="2">
    <location>
        <begin position="574"/>
        <end position="603"/>
    </location>
</feature>
<dbReference type="AlphaFoldDB" id="A0AAN6DRW9"/>
<feature type="region of interest" description="Disordered" evidence="1">
    <location>
        <begin position="672"/>
        <end position="704"/>
    </location>
</feature>
<gene>
    <name evidence="3" type="ORF">EDD36DRAFT_420972</name>
</gene>